<gene>
    <name evidence="1" type="ORF">SCHPADRAFT_172018</name>
</gene>
<reference evidence="1 2" key="1">
    <citation type="submission" date="2015-04" db="EMBL/GenBank/DDBJ databases">
        <title>Complete genome sequence of Schizopora paradoxa KUC8140, a cosmopolitan wood degrader in East Asia.</title>
        <authorList>
            <consortium name="DOE Joint Genome Institute"/>
            <person name="Min B."/>
            <person name="Park H."/>
            <person name="Jang Y."/>
            <person name="Kim J.-J."/>
            <person name="Kim K.H."/>
            <person name="Pangilinan J."/>
            <person name="Lipzen A."/>
            <person name="Riley R."/>
            <person name="Grigoriev I.V."/>
            <person name="Spatafora J.W."/>
            <person name="Choi I.-G."/>
        </authorList>
    </citation>
    <scope>NUCLEOTIDE SEQUENCE [LARGE SCALE GENOMIC DNA]</scope>
    <source>
        <strain evidence="1 2">KUC8140</strain>
    </source>
</reference>
<keyword evidence="2" id="KW-1185">Reference proteome</keyword>
<accession>A0A0H2SJK2</accession>
<evidence type="ECO:0000313" key="2">
    <source>
        <dbReference type="Proteomes" id="UP000053477"/>
    </source>
</evidence>
<dbReference type="OrthoDB" id="3262259at2759"/>
<dbReference type="EMBL" id="KQ085906">
    <property type="protein sequence ID" value="KLO17301.1"/>
    <property type="molecule type" value="Genomic_DNA"/>
</dbReference>
<name>A0A0H2SJK2_9AGAM</name>
<dbReference type="InParanoid" id="A0A0H2SJK2"/>
<dbReference type="AlphaFoldDB" id="A0A0H2SJK2"/>
<proteinExistence type="predicted"/>
<organism evidence="1 2">
    <name type="scientific">Schizopora paradoxa</name>
    <dbReference type="NCBI Taxonomy" id="27342"/>
    <lineage>
        <taxon>Eukaryota</taxon>
        <taxon>Fungi</taxon>
        <taxon>Dikarya</taxon>
        <taxon>Basidiomycota</taxon>
        <taxon>Agaricomycotina</taxon>
        <taxon>Agaricomycetes</taxon>
        <taxon>Hymenochaetales</taxon>
        <taxon>Schizoporaceae</taxon>
        <taxon>Schizopora</taxon>
    </lineage>
</organism>
<sequence>MNGEPLNLQYTQPVVPLRIRAMGVSVYGIEYDFRSRAITDALPAGWGSSRCTSNHFISGLNWSTKTPSLAYLYGQVSRALNSQFFGRTQYSCWRKRCRATHCWSVMFSIMRALPYGFMESTVKGLSMYQLTSALMDVTRKVILGGQFSRTLRGLTPAGLITQGTRQTLEHWRGGPLETAQPHHLIHLPEGVMNTFAANNPQNWRF</sequence>
<dbReference type="Proteomes" id="UP000053477">
    <property type="component" value="Unassembled WGS sequence"/>
</dbReference>
<evidence type="ECO:0000313" key="1">
    <source>
        <dbReference type="EMBL" id="KLO17301.1"/>
    </source>
</evidence>
<protein>
    <submittedName>
        <fullName evidence="1">Uncharacterized protein</fullName>
    </submittedName>
</protein>